<evidence type="ECO:0000313" key="2">
    <source>
        <dbReference type="EMBL" id="MFC6759040.1"/>
    </source>
</evidence>
<dbReference type="SUPFAM" id="SSF53474">
    <property type="entry name" value="alpha/beta-Hydrolases"/>
    <property type="match status" value="1"/>
</dbReference>
<dbReference type="PANTHER" id="PTHR43798">
    <property type="entry name" value="MONOACYLGLYCEROL LIPASE"/>
    <property type="match status" value="1"/>
</dbReference>
<dbReference type="InterPro" id="IPR029058">
    <property type="entry name" value="AB_hydrolase_fold"/>
</dbReference>
<gene>
    <name evidence="2" type="ORF">ACFQFQ_05230</name>
</gene>
<dbReference type="EMBL" id="JBHSWG010000001">
    <property type="protein sequence ID" value="MFC6759040.1"/>
    <property type="molecule type" value="Genomic_DNA"/>
</dbReference>
<name>A0ABW2B015_9RHOB</name>
<dbReference type="InterPro" id="IPR050266">
    <property type="entry name" value="AB_hydrolase_sf"/>
</dbReference>
<dbReference type="PRINTS" id="PR00412">
    <property type="entry name" value="EPOXHYDRLASE"/>
</dbReference>
<keyword evidence="2" id="KW-0378">Hydrolase</keyword>
<dbReference type="PRINTS" id="PR00111">
    <property type="entry name" value="ABHYDROLASE"/>
</dbReference>
<evidence type="ECO:0000313" key="3">
    <source>
        <dbReference type="Proteomes" id="UP001596353"/>
    </source>
</evidence>
<keyword evidence="3" id="KW-1185">Reference proteome</keyword>
<protein>
    <submittedName>
        <fullName evidence="2">Alpha/beta fold hydrolase</fullName>
    </submittedName>
</protein>
<evidence type="ECO:0000259" key="1">
    <source>
        <dbReference type="Pfam" id="PF12697"/>
    </source>
</evidence>
<dbReference type="Pfam" id="PF12697">
    <property type="entry name" value="Abhydrolase_6"/>
    <property type="match status" value="1"/>
</dbReference>
<feature type="domain" description="AB hydrolase-1" evidence="1">
    <location>
        <begin position="24"/>
        <end position="259"/>
    </location>
</feature>
<sequence length="268" mass="28704">MTPQPGFHAHVRTLGQGPRRVLGLHCTLAFGGAWAGMVDALDGEVTFVAPDMPSHGKSDDWDGVSHLSDTAVASSVAAMDDAPMDVIGHSFGAMTALRIAVSYPERVRSLTVIEPVFFAIARQDAPDALAAHERHSLPFTKAMNSGDAEACARVFNRMWSDQAPAWDSLPERTRAAMTRGVRVVPGSRDVLYDDDRGLLQPGGLDAARMPTLVLRGEQAHPAIIATNDGLAARMRNARQAVVPGAGHMAPISHARETAAIWKEFLDTV</sequence>
<dbReference type="InterPro" id="IPR000073">
    <property type="entry name" value="AB_hydrolase_1"/>
</dbReference>
<dbReference type="Proteomes" id="UP001596353">
    <property type="component" value="Unassembled WGS sequence"/>
</dbReference>
<organism evidence="2 3">
    <name type="scientific">Sulfitobacter porphyrae</name>
    <dbReference type="NCBI Taxonomy" id="1246864"/>
    <lineage>
        <taxon>Bacteria</taxon>
        <taxon>Pseudomonadati</taxon>
        <taxon>Pseudomonadota</taxon>
        <taxon>Alphaproteobacteria</taxon>
        <taxon>Rhodobacterales</taxon>
        <taxon>Roseobacteraceae</taxon>
        <taxon>Sulfitobacter</taxon>
    </lineage>
</organism>
<accession>A0ABW2B015</accession>
<dbReference type="GO" id="GO:0016787">
    <property type="term" value="F:hydrolase activity"/>
    <property type="evidence" value="ECO:0007669"/>
    <property type="project" value="UniProtKB-KW"/>
</dbReference>
<proteinExistence type="predicted"/>
<dbReference type="InterPro" id="IPR000639">
    <property type="entry name" value="Epox_hydrolase-like"/>
</dbReference>
<dbReference type="Gene3D" id="3.40.50.1820">
    <property type="entry name" value="alpha/beta hydrolase"/>
    <property type="match status" value="1"/>
</dbReference>
<comment type="caution">
    <text evidence="2">The sequence shown here is derived from an EMBL/GenBank/DDBJ whole genome shotgun (WGS) entry which is preliminary data.</text>
</comment>
<reference evidence="3" key="1">
    <citation type="journal article" date="2019" name="Int. J. Syst. Evol. Microbiol.">
        <title>The Global Catalogue of Microorganisms (GCM) 10K type strain sequencing project: providing services to taxonomists for standard genome sequencing and annotation.</title>
        <authorList>
            <consortium name="The Broad Institute Genomics Platform"/>
            <consortium name="The Broad Institute Genome Sequencing Center for Infectious Disease"/>
            <person name="Wu L."/>
            <person name="Ma J."/>
        </authorList>
    </citation>
    <scope>NUCLEOTIDE SEQUENCE [LARGE SCALE GENOMIC DNA]</scope>
    <source>
        <strain evidence="3">CCUG 66188</strain>
    </source>
</reference>